<evidence type="ECO:0000313" key="3">
    <source>
        <dbReference type="Proteomes" id="UP000307956"/>
    </source>
</evidence>
<keyword evidence="3" id="KW-1185">Reference proteome</keyword>
<evidence type="ECO:0000313" key="2">
    <source>
        <dbReference type="EMBL" id="THF60903.1"/>
    </source>
</evidence>
<gene>
    <name evidence="2" type="ORF">E6O51_11780</name>
</gene>
<protein>
    <submittedName>
        <fullName evidence="2">Uncharacterized protein</fullName>
    </submittedName>
</protein>
<proteinExistence type="predicted"/>
<organism evidence="2 3">
    <name type="scientific">Pseudothauera rhizosphaerae</name>
    <dbReference type="NCBI Taxonomy" id="2565932"/>
    <lineage>
        <taxon>Bacteria</taxon>
        <taxon>Pseudomonadati</taxon>
        <taxon>Pseudomonadota</taxon>
        <taxon>Betaproteobacteria</taxon>
        <taxon>Rhodocyclales</taxon>
        <taxon>Zoogloeaceae</taxon>
        <taxon>Pseudothauera</taxon>
    </lineage>
</organism>
<reference evidence="2 3" key="1">
    <citation type="submission" date="2019-04" db="EMBL/GenBank/DDBJ databases">
        <title>Azoarcus rhizosphaerae sp. nov. isolated from rhizosphere of Ficus religiosa.</title>
        <authorList>
            <person name="Lin S.-Y."/>
            <person name="Hameed A."/>
            <person name="Hsu Y.-H."/>
            <person name="Young C.-C."/>
        </authorList>
    </citation>
    <scope>NUCLEOTIDE SEQUENCE [LARGE SCALE GENOMIC DNA]</scope>
    <source>
        <strain evidence="2 3">CC-YHH848</strain>
    </source>
</reference>
<evidence type="ECO:0000256" key="1">
    <source>
        <dbReference type="SAM" id="SignalP"/>
    </source>
</evidence>
<comment type="caution">
    <text evidence="2">The sequence shown here is derived from an EMBL/GenBank/DDBJ whole genome shotgun (WGS) entry which is preliminary data.</text>
</comment>
<dbReference type="RefSeq" id="WP_136385177.1">
    <property type="nucleotide sequence ID" value="NZ_SSOD01000008.1"/>
</dbReference>
<dbReference type="Proteomes" id="UP000307956">
    <property type="component" value="Unassembled WGS sequence"/>
</dbReference>
<name>A0A4S4AMQ0_9RHOO</name>
<dbReference type="AlphaFoldDB" id="A0A4S4AMQ0"/>
<feature type="chain" id="PRO_5021011834" evidence="1">
    <location>
        <begin position="21"/>
        <end position="172"/>
    </location>
</feature>
<dbReference type="EMBL" id="SSOD01000008">
    <property type="protein sequence ID" value="THF60903.1"/>
    <property type="molecule type" value="Genomic_DNA"/>
</dbReference>
<sequence length="172" mass="17732">MIAARTLLIGPVGMPLPLAAAGFTQTYATIRGGSLLRLADGSGLQQSRWRKLSTTVSGSGILPAPLAALDWDAPLILGCVAPRGIWTAGAPVELPAARRADVAPFALAAVGAGMVRASIEVAAGVATIAPVAGATGYCVYYYPQLTVVSAGPMERFDVFERVAGFDVEFEEV</sequence>
<dbReference type="OrthoDB" id="8526408at2"/>
<feature type="signal peptide" evidence="1">
    <location>
        <begin position="1"/>
        <end position="20"/>
    </location>
</feature>
<accession>A0A4S4AMQ0</accession>
<keyword evidence="1" id="KW-0732">Signal</keyword>